<protein>
    <submittedName>
        <fullName evidence="2">Uncharacterized protein</fullName>
    </submittedName>
</protein>
<feature type="compositionally biased region" description="Low complexity" evidence="1">
    <location>
        <begin position="279"/>
        <end position="306"/>
    </location>
</feature>
<dbReference type="Proteomes" id="UP001286456">
    <property type="component" value="Unassembled WGS sequence"/>
</dbReference>
<dbReference type="EMBL" id="JAUEPO010000005">
    <property type="protein sequence ID" value="KAK3320604.1"/>
    <property type="molecule type" value="Genomic_DNA"/>
</dbReference>
<keyword evidence="3" id="KW-1185">Reference proteome</keyword>
<comment type="caution">
    <text evidence="2">The sequence shown here is derived from an EMBL/GenBank/DDBJ whole genome shotgun (WGS) entry which is preliminary data.</text>
</comment>
<dbReference type="InterPro" id="IPR012340">
    <property type="entry name" value="NA-bd_OB-fold"/>
</dbReference>
<dbReference type="AlphaFoldDB" id="A0AAE0I8L7"/>
<dbReference type="Gene3D" id="2.40.50.140">
    <property type="entry name" value="Nucleic acid-binding proteins"/>
    <property type="match status" value="1"/>
</dbReference>
<evidence type="ECO:0000313" key="3">
    <source>
        <dbReference type="Proteomes" id="UP001286456"/>
    </source>
</evidence>
<proteinExistence type="predicted"/>
<evidence type="ECO:0000313" key="2">
    <source>
        <dbReference type="EMBL" id="KAK3320604.1"/>
    </source>
</evidence>
<sequence length="545" mass="60151">MSEPARATAAIVSLDPAQPLLHPQPLIADILRTRYCIPRSLFLVEGIDSDIPVDVNPGRSSSGKRYRAIRLLLGDGQLCIQALLRPEMHCFVDGGQVFEGCYVRVDKCELRRVQRERERVDDGVGDLSVSDEQVGEEKKEEEMVYLVVGDIVTVGWDREYLTILGVDERTVWRDERGVRVEEPAPRATRSIMYPKLPEKVQYPTAVPSGTRLGDTAKADPSSKEPGIQNGQDTDLPPPKPTNSSPSKPPEFIFGAAKQQEDTSHALAQARNHSPSGAMRFSPASASRFSPSRASRFSPSPSRFSPSKTPNALSEPAAKFEDISDSDDDAFEALQISADKPTQRKIFTSDGDGGGGSGAGKFADPRQELRAAVITQNQNQNPDQNQNKTQSQNKLPSWMPNDLTQALKLTPLRSIPNLPYKQNWAVNVLAVVASLSEVEPCHLPPFSQRTARLTDPSTTKRVLLNVFLDPTEFNPAIGSVVLLVGVKNHRFDGGCLKKYVSDKPRNGTSWWMEDPETLGWCSAEVVSLRCWWDGQQQQQQQQQQGG</sequence>
<evidence type="ECO:0000256" key="1">
    <source>
        <dbReference type="SAM" id="MobiDB-lite"/>
    </source>
</evidence>
<feature type="region of interest" description="Disordered" evidence="1">
    <location>
        <begin position="375"/>
        <end position="396"/>
    </location>
</feature>
<reference evidence="2" key="1">
    <citation type="journal article" date="2023" name="Mol. Phylogenet. Evol.">
        <title>Genome-scale phylogeny and comparative genomics of the fungal order Sordariales.</title>
        <authorList>
            <person name="Hensen N."/>
            <person name="Bonometti L."/>
            <person name="Westerberg I."/>
            <person name="Brannstrom I.O."/>
            <person name="Guillou S."/>
            <person name="Cros-Aarteil S."/>
            <person name="Calhoun S."/>
            <person name="Haridas S."/>
            <person name="Kuo A."/>
            <person name="Mondo S."/>
            <person name="Pangilinan J."/>
            <person name="Riley R."/>
            <person name="LaButti K."/>
            <person name="Andreopoulos B."/>
            <person name="Lipzen A."/>
            <person name="Chen C."/>
            <person name="Yan M."/>
            <person name="Daum C."/>
            <person name="Ng V."/>
            <person name="Clum A."/>
            <person name="Steindorff A."/>
            <person name="Ohm R.A."/>
            <person name="Martin F."/>
            <person name="Silar P."/>
            <person name="Natvig D.O."/>
            <person name="Lalanne C."/>
            <person name="Gautier V."/>
            <person name="Ament-Velasquez S.L."/>
            <person name="Kruys A."/>
            <person name="Hutchinson M.I."/>
            <person name="Powell A.J."/>
            <person name="Barry K."/>
            <person name="Miller A.N."/>
            <person name="Grigoriev I.V."/>
            <person name="Debuchy R."/>
            <person name="Gladieux P."/>
            <person name="Hiltunen Thoren M."/>
            <person name="Johannesson H."/>
        </authorList>
    </citation>
    <scope>NUCLEOTIDE SEQUENCE</scope>
    <source>
        <strain evidence="2">SMH4131-1</strain>
    </source>
</reference>
<organism evidence="2 3">
    <name type="scientific">Cercophora scortea</name>
    <dbReference type="NCBI Taxonomy" id="314031"/>
    <lineage>
        <taxon>Eukaryota</taxon>
        <taxon>Fungi</taxon>
        <taxon>Dikarya</taxon>
        <taxon>Ascomycota</taxon>
        <taxon>Pezizomycotina</taxon>
        <taxon>Sordariomycetes</taxon>
        <taxon>Sordariomycetidae</taxon>
        <taxon>Sordariales</taxon>
        <taxon>Lasiosphaeriaceae</taxon>
        <taxon>Cercophora</taxon>
    </lineage>
</organism>
<feature type="compositionally biased region" description="Low complexity" evidence="1">
    <location>
        <begin position="375"/>
        <end position="386"/>
    </location>
</feature>
<accession>A0AAE0I8L7</accession>
<reference evidence="2" key="2">
    <citation type="submission" date="2023-06" db="EMBL/GenBank/DDBJ databases">
        <authorList>
            <consortium name="Lawrence Berkeley National Laboratory"/>
            <person name="Haridas S."/>
            <person name="Hensen N."/>
            <person name="Bonometti L."/>
            <person name="Westerberg I."/>
            <person name="Brannstrom I.O."/>
            <person name="Guillou S."/>
            <person name="Cros-Aarteil S."/>
            <person name="Calhoun S."/>
            <person name="Kuo A."/>
            <person name="Mondo S."/>
            <person name="Pangilinan J."/>
            <person name="Riley R."/>
            <person name="Labutti K."/>
            <person name="Andreopoulos B."/>
            <person name="Lipzen A."/>
            <person name="Chen C."/>
            <person name="Yanf M."/>
            <person name="Daum C."/>
            <person name="Ng V."/>
            <person name="Clum A."/>
            <person name="Steindorff A."/>
            <person name="Ohm R."/>
            <person name="Martin F."/>
            <person name="Silar P."/>
            <person name="Natvig D."/>
            <person name="Lalanne C."/>
            <person name="Gautier V."/>
            <person name="Ament-Velasquez S.L."/>
            <person name="Kruys A."/>
            <person name="Hutchinson M.I."/>
            <person name="Powell A.J."/>
            <person name="Barry K."/>
            <person name="Miller A.N."/>
            <person name="Grigoriev I.V."/>
            <person name="Debuchy R."/>
            <person name="Gladieux P."/>
            <person name="Thoren M.H."/>
            <person name="Johannesson H."/>
        </authorList>
    </citation>
    <scope>NUCLEOTIDE SEQUENCE</scope>
    <source>
        <strain evidence="2">SMH4131-1</strain>
    </source>
</reference>
<gene>
    <name evidence="2" type="ORF">B0T19DRAFT_243921</name>
</gene>
<feature type="region of interest" description="Disordered" evidence="1">
    <location>
        <begin position="200"/>
        <end position="316"/>
    </location>
</feature>
<name>A0AAE0I8L7_9PEZI</name>
<feature type="region of interest" description="Disordered" evidence="1">
    <location>
        <begin position="334"/>
        <end position="362"/>
    </location>
</feature>